<evidence type="ECO:0000313" key="4">
    <source>
        <dbReference type="Proteomes" id="UP001237642"/>
    </source>
</evidence>
<evidence type="ECO:0000256" key="1">
    <source>
        <dbReference type="SAM" id="MobiDB-lite"/>
    </source>
</evidence>
<dbReference type="Proteomes" id="UP001237642">
    <property type="component" value="Unassembled WGS sequence"/>
</dbReference>
<dbReference type="Pfam" id="PF25896">
    <property type="entry name" value="HTH_AT3G52170"/>
    <property type="match status" value="1"/>
</dbReference>
<protein>
    <submittedName>
        <fullName evidence="3">DNA binding</fullName>
    </submittedName>
</protein>
<comment type="caution">
    <text evidence="3">The sequence shown here is derived from an EMBL/GenBank/DDBJ whole genome shotgun (WGS) entry which is preliminary data.</text>
</comment>
<name>A0AAD8J480_9APIA</name>
<proteinExistence type="predicted"/>
<feature type="compositionally biased region" description="Polar residues" evidence="1">
    <location>
        <begin position="341"/>
        <end position="351"/>
    </location>
</feature>
<dbReference type="InterPro" id="IPR058941">
    <property type="entry name" value="HTH_AT3G52170-like"/>
</dbReference>
<keyword evidence="4" id="KW-1185">Reference proteome</keyword>
<dbReference type="PANTHER" id="PTHR34568:SF1">
    <property type="entry name" value="DNA BINDING PROTEIN"/>
    <property type="match status" value="1"/>
</dbReference>
<evidence type="ECO:0000313" key="3">
    <source>
        <dbReference type="EMBL" id="KAK1396539.1"/>
    </source>
</evidence>
<gene>
    <name evidence="3" type="ORF">POM88_006402</name>
</gene>
<evidence type="ECO:0000259" key="2">
    <source>
        <dbReference type="Pfam" id="PF25896"/>
    </source>
</evidence>
<feature type="region of interest" description="Disordered" evidence="1">
    <location>
        <begin position="325"/>
        <end position="351"/>
    </location>
</feature>
<accession>A0AAD8J480</accession>
<reference evidence="3" key="2">
    <citation type="submission" date="2023-05" db="EMBL/GenBank/DDBJ databases">
        <authorList>
            <person name="Schelkunov M.I."/>
        </authorList>
    </citation>
    <scope>NUCLEOTIDE SEQUENCE</scope>
    <source>
        <strain evidence="3">Hsosn_3</strain>
        <tissue evidence="3">Leaf</tissue>
    </source>
</reference>
<feature type="compositionally biased region" description="Basic and acidic residues" evidence="1">
    <location>
        <begin position="271"/>
        <end position="281"/>
    </location>
</feature>
<dbReference type="PANTHER" id="PTHR34568">
    <property type="entry name" value="RRM DOMAIN-CONTAINING PROTEIN"/>
    <property type="match status" value="1"/>
</dbReference>
<feature type="region of interest" description="Disordered" evidence="1">
    <location>
        <begin position="269"/>
        <end position="313"/>
    </location>
</feature>
<dbReference type="AlphaFoldDB" id="A0AAD8J480"/>
<feature type="region of interest" description="Disordered" evidence="1">
    <location>
        <begin position="361"/>
        <end position="380"/>
    </location>
</feature>
<sequence length="419" mass="46167">MHAIRGSWVGQTFALARCHDSGEKKARIRRSKEERKELVVSFIKKYQFSNKGDFPSLSVTQREVGGSFYTIREIVREIIQENRVLGPAKSTIDEQKADNFFDQHPLGSVAMEPDTDAVSSSEPHVVRVSSFVNPLQNTMESQALDFSQECHELENQKLNDGIIVNGSSYQSERTQGFGGELKNEPPVVRGLVGEDILEKELVISEAKKTQIAADVVIETFPIKPVTDKFALDKDIGEPQVVAGTLEENESGNMDCETVKNVVILNTEDVEEKSSRSVDEKTNSNAEDEEADPSPESLNHSAREISNVLRVNDDRTDLETNEILHAEMNQTSAPNGRENTEAALSSGHQGQSISEEVIATGKKSGIQNGSSSKKSSDPTLDRINLESWEATTDRSGGPQTNPLLSFVKACITAFVKLWSE</sequence>
<organism evidence="3 4">
    <name type="scientific">Heracleum sosnowskyi</name>
    <dbReference type="NCBI Taxonomy" id="360622"/>
    <lineage>
        <taxon>Eukaryota</taxon>
        <taxon>Viridiplantae</taxon>
        <taxon>Streptophyta</taxon>
        <taxon>Embryophyta</taxon>
        <taxon>Tracheophyta</taxon>
        <taxon>Spermatophyta</taxon>
        <taxon>Magnoliopsida</taxon>
        <taxon>eudicotyledons</taxon>
        <taxon>Gunneridae</taxon>
        <taxon>Pentapetalae</taxon>
        <taxon>asterids</taxon>
        <taxon>campanulids</taxon>
        <taxon>Apiales</taxon>
        <taxon>Apiaceae</taxon>
        <taxon>Apioideae</taxon>
        <taxon>apioid superclade</taxon>
        <taxon>Tordylieae</taxon>
        <taxon>Tordyliinae</taxon>
        <taxon>Heracleum</taxon>
    </lineage>
</organism>
<reference evidence="3" key="1">
    <citation type="submission" date="2023-02" db="EMBL/GenBank/DDBJ databases">
        <title>Genome of toxic invasive species Heracleum sosnowskyi carries increased number of genes despite the absence of recent whole-genome duplications.</title>
        <authorList>
            <person name="Schelkunov M."/>
            <person name="Shtratnikova V."/>
            <person name="Makarenko M."/>
            <person name="Klepikova A."/>
            <person name="Omelchenko D."/>
            <person name="Novikova G."/>
            <person name="Obukhova E."/>
            <person name="Bogdanov V."/>
            <person name="Penin A."/>
            <person name="Logacheva M."/>
        </authorList>
    </citation>
    <scope>NUCLEOTIDE SEQUENCE</scope>
    <source>
        <strain evidence="3">Hsosn_3</strain>
        <tissue evidence="3">Leaf</tissue>
    </source>
</reference>
<dbReference type="InterPro" id="IPR058942">
    <property type="entry name" value="AT3G52170-like"/>
</dbReference>
<feature type="domain" description="AT3G52170-like helix-turn-helix" evidence="2">
    <location>
        <begin position="31"/>
        <end position="79"/>
    </location>
</feature>
<dbReference type="EMBL" id="JAUIZM010000002">
    <property type="protein sequence ID" value="KAK1396539.1"/>
    <property type="molecule type" value="Genomic_DNA"/>
</dbReference>